<dbReference type="Gene3D" id="1.10.730.10">
    <property type="entry name" value="Isoleucyl-tRNA Synthetase, Domain 1"/>
    <property type="match status" value="1"/>
</dbReference>
<dbReference type="SUPFAM" id="SSF55190">
    <property type="entry name" value="Arginyl-tRNA synthetase (ArgRS), N-terminal 'additional' domain"/>
    <property type="match status" value="1"/>
</dbReference>
<dbReference type="Gene3D" id="3.30.1360.70">
    <property type="entry name" value="Arginyl tRNA synthetase N-terminal domain"/>
    <property type="match status" value="1"/>
</dbReference>
<reference evidence="16" key="2">
    <citation type="submission" date="2020-05" db="UniProtKB">
        <authorList>
            <consortium name="EnsemblMetazoa"/>
        </authorList>
    </citation>
    <scope>IDENTIFICATION</scope>
    <source>
        <strain evidence="16">LVP_AGWG</strain>
    </source>
</reference>
<evidence type="ECO:0000256" key="4">
    <source>
        <dbReference type="ARBA" id="ARBA00022490"/>
    </source>
</evidence>
<evidence type="ECO:0000256" key="10">
    <source>
        <dbReference type="ARBA" id="ARBA00033033"/>
    </source>
</evidence>
<evidence type="ECO:0000256" key="8">
    <source>
        <dbReference type="ARBA" id="ARBA00022917"/>
    </source>
</evidence>
<keyword evidence="6 13" id="KW-0547">Nucleotide-binding</keyword>
<proteinExistence type="inferred from homology"/>
<keyword evidence="9 13" id="KW-0030">Aminoacyl-tRNA synthetase</keyword>
<keyword evidence="17" id="KW-1185">Reference proteome</keyword>
<dbReference type="SUPFAM" id="SSF52374">
    <property type="entry name" value="Nucleotidylyl transferase"/>
    <property type="match status" value="1"/>
</dbReference>
<evidence type="ECO:0000256" key="6">
    <source>
        <dbReference type="ARBA" id="ARBA00022741"/>
    </source>
</evidence>
<evidence type="ECO:0000256" key="9">
    <source>
        <dbReference type="ARBA" id="ARBA00023146"/>
    </source>
</evidence>
<dbReference type="GO" id="GO:0017101">
    <property type="term" value="C:aminoacyl-tRNA synthetase multienzyme complex"/>
    <property type="evidence" value="ECO:0007669"/>
    <property type="project" value="UniProtKB-ARBA"/>
</dbReference>
<dbReference type="VEuPathDB" id="VectorBase:AAEL000199"/>
<dbReference type="Gene3D" id="3.40.50.620">
    <property type="entry name" value="HUPs"/>
    <property type="match status" value="1"/>
</dbReference>
<protein>
    <recommendedName>
        <fullName evidence="12">Probable arginine--tRNA ligase, cytoplasmic</fullName>
        <ecNumber evidence="3">6.1.1.19</ecNumber>
    </recommendedName>
    <alternativeName>
        <fullName evidence="10">Arginyl-tRNA synthetase</fullName>
    </alternativeName>
</protein>
<evidence type="ECO:0000256" key="12">
    <source>
        <dbReference type="ARBA" id="ARBA00071644"/>
    </source>
</evidence>
<evidence type="ECO:0000313" key="17">
    <source>
        <dbReference type="Proteomes" id="UP000008820"/>
    </source>
</evidence>
<dbReference type="PANTHER" id="PTHR11956">
    <property type="entry name" value="ARGINYL-TRNA SYNTHETASE"/>
    <property type="match status" value="1"/>
</dbReference>
<comment type="similarity">
    <text evidence="2 13">Belongs to the class-I aminoacyl-tRNA synthetase family.</text>
</comment>
<dbReference type="OrthoDB" id="68056at2759"/>
<organism evidence="16 17">
    <name type="scientific">Aedes aegypti</name>
    <name type="common">Yellowfever mosquito</name>
    <name type="synonym">Culex aegypti</name>
    <dbReference type="NCBI Taxonomy" id="7159"/>
    <lineage>
        <taxon>Eukaryota</taxon>
        <taxon>Metazoa</taxon>
        <taxon>Ecdysozoa</taxon>
        <taxon>Arthropoda</taxon>
        <taxon>Hexapoda</taxon>
        <taxon>Insecta</taxon>
        <taxon>Pterygota</taxon>
        <taxon>Neoptera</taxon>
        <taxon>Endopterygota</taxon>
        <taxon>Diptera</taxon>
        <taxon>Nematocera</taxon>
        <taxon>Culicoidea</taxon>
        <taxon>Culicidae</taxon>
        <taxon>Culicinae</taxon>
        <taxon>Aedini</taxon>
        <taxon>Aedes</taxon>
        <taxon>Stegomyia</taxon>
    </lineage>
</organism>
<dbReference type="CDD" id="cd00671">
    <property type="entry name" value="ArgRS_core"/>
    <property type="match status" value="1"/>
</dbReference>
<comment type="catalytic activity">
    <reaction evidence="11">
        <text>tRNA(Arg) + L-arginine + ATP = L-arginyl-tRNA(Arg) + AMP + diphosphate</text>
        <dbReference type="Rhea" id="RHEA:20301"/>
        <dbReference type="Rhea" id="RHEA-COMP:9658"/>
        <dbReference type="Rhea" id="RHEA-COMP:9673"/>
        <dbReference type="ChEBI" id="CHEBI:30616"/>
        <dbReference type="ChEBI" id="CHEBI:32682"/>
        <dbReference type="ChEBI" id="CHEBI:33019"/>
        <dbReference type="ChEBI" id="CHEBI:78442"/>
        <dbReference type="ChEBI" id="CHEBI:78513"/>
        <dbReference type="ChEBI" id="CHEBI:456215"/>
        <dbReference type="EC" id="6.1.1.19"/>
    </reaction>
</comment>
<keyword evidence="4" id="KW-0963">Cytoplasm</keyword>
<dbReference type="GO" id="GO:0005524">
    <property type="term" value="F:ATP binding"/>
    <property type="evidence" value="ECO:0007669"/>
    <property type="project" value="UniProtKB-KW"/>
</dbReference>
<dbReference type="InterPro" id="IPR014729">
    <property type="entry name" value="Rossmann-like_a/b/a_fold"/>
</dbReference>
<dbReference type="InterPro" id="IPR001278">
    <property type="entry name" value="Arg-tRNA-ligase"/>
</dbReference>
<dbReference type="InterPro" id="IPR009080">
    <property type="entry name" value="tRNAsynth_Ia_anticodon-bd"/>
</dbReference>
<dbReference type="Pfam" id="PF03485">
    <property type="entry name" value="Arg_tRNA_synt_N"/>
    <property type="match status" value="1"/>
</dbReference>
<name>A0A1S4EV92_AEDAE</name>
<dbReference type="PANTHER" id="PTHR11956:SF5">
    <property type="entry name" value="ARGININE--TRNA LIGASE, CYTOPLASMIC"/>
    <property type="match status" value="1"/>
</dbReference>
<keyword evidence="5 13" id="KW-0436">Ligase</keyword>
<reference evidence="16 17" key="1">
    <citation type="submission" date="2017-06" db="EMBL/GenBank/DDBJ databases">
        <title>Aedes aegypti genome working group (AGWG) sequencing and assembly.</title>
        <authorList>
            <consortium name="Aedes aegypti Genome Working Group (AGWG)"/>
            <person name="Matthews B.J."/>
        </authorList>
    </citation>
    <scope>NUCLEOTIDE SEQUENCE [LARGE SCALE GENOMIC DNA]</scope>
    <source>
        <strain evidence="16 17">LVP_AGWG</strain>
    </source>
</reference>
<feature type="domain" description="Arginyl tRNA synthetase N-terminal" evidence="15">
    <location>
        <begin position="88"/>
        <end position="177"/>
    </location>
</feature>
<dbReference type="Pfam" id="PF00750">
    <property type="entry name" value="tRNA-synt_1d"/>
    <property type="match status" value="1"/>
</dbReference>
<dbReference type="PRINTS" id="PR01038">
    <property type="entry name" value="TRNASYNTHARG"/>
</dbReference>
<feature type="domain" description="DALR anticodon binding" evidence="14">
    <location>
        <begin position="545"/>
        <end position="671"/>
    </location>
</feature>
<dbReference type="GO" id="GO:0005829">
    <property type="term" value="C:cytosol"/>
    <property type="evidence" value="ECO:0007669"/>
    <property type="project" value="UniProtKB-SubCell"/>
</dbReference>
<evidence type="ECO:0000256" key="13">
    <source>
        <dbReference type="RuleBase" id="RU363038"/>
    </source>
</evidence>
<dbReference type="FunFam" id="3.40.50.620:FF:000084">
    <property type="entry name" value="arginine--tRNA ligase, cytoplasmic"/>
    <property type="match status" value="1"/>
</dbReference>
<dbReference type="SMART" id="SM00836">
    <property type="entry name" value="DALR_1"/>
    <property type="match status" value="1"/>
</dbReference>
<dbReference type="Proteomes" id="UP000008820">
    <property type="component" value="Chromosome 3"/>
</dbReference>
<dbReference type="FunFam" id="3.30.1360.70:FF:000002">
    <property type="entry name" value="arginine--tRNA ligase, cytoplasmic"/>
    <property type="match status" value="1"/>
</dbReference>
<evidence type="ECO:0000256" key="2">
    <source>
        <dbReference type="ARBA" id="ARBA00005594"/>
    </source>
</evidence>
<evidence type="ECO:0000256" key="7">
    <source>
        <dbReference type="ARBA" id="ARBA00022840"/>
    </source>
</evidence>
<evidence type="ECO:0000259" key="15">
    <source>
        <dbReference type="SMART" id="SM01016"/>
    </source>
</evidence>
<dbReference type="FunFam" id="1.10.730.10:FF:000064">
    <property type="entry name" value="Probable arginine--tRNA ligase, cytoplasmic"/>
    <property type="match status" value="1"/>
</dbReference>
<keyword evidence="7 13" id="KW-0067">ATP-binding</keyword>
<dbReference type="EC" id="6.1.1.19" evidence="3"/>
<dbReference type="InParanoid" id="A0A1S4EV92"/>
<dbReference type="InterPro" id="IPR005148">
    <property type="entry name" value="Arg-tRNA-synth_N"/>
</dbReference>
<evidence type="ECO:0000256" key="11">
    <source>
        <dbReference type="ARBA" id="ARBA00049339"/>
    </source>
</evidence>
<dbReference type="GO" id="GO:0004814">
    <property type="term" value="F:arginine-tRNA ligase activity"/>
    <property type="evidence" value="ECO:0007669"/>
    <property type="project" value="UniProtKB-EC"/>
</dbReference>
<evidence type="ECO:0000256" key="1">
    <source>
        <dbReference type="ARBA" id="ARBA00004514"/>
    </source>
</evidence>
<dbReference type="EnsemblMetazoa" id="AAEL000199-RA">
    <property type="protein sequence ID" value="AAEL000199-PA"/>
    <property type="gene ID" value="AAEL000199"/>
</dbReference>
<evidence type="ECO:0000259" key="14">
    <source>
        <dbReference type="SMART" id="SM00836"/>
    </source>
</evidence>
<dbReference type="InterPro" id="IPR036695">
    <property type="entry name" value="Arg-tRNA-synth_N_sf"/>
</dbReference>
<accession>A0A1S4EV92</accession>
<evidence type="ECO:0000256" key="3">
    <source>
        <dbReference type="ARBA" id="ARBA00012837"/>
    </source>
</evidence>
<dbReference type="PROSITE" id="PS00178">
    <property type="entry name" value="AA_TRNA_LIGASE_I"/>
    <property type="match status" value="1"/>
</dbReference>
<dbReference type="SUPFAM" id="SSF47323">
    <property type="entry name" value="Anticodon-binding domain of a subclass of class I aminoacyl-tRNA synthetases"/>
    <property type="match status" value="1"/>
</dbReference>
<dbReference type="NCBIfam" id="TIGR00456">
    <property type="entry name" value="argS"/>
    <property type="match status" value="1"/>
</dbReference>
<dbReference type="FunCoup" id="A0A1S4EV92">
    <property type="interactions" value="1363"/>
</dbReference>
<dbReference type="GO" id="GO:0006420">
    <property type="term" value="P:arginyl-tRNA aminoacylation"/>
    <property type="evidence" value="ECO:0007669"/>
    <property type="project" value="InterPro"/>
</dbReference>
<dbReference type="InterPro" id="IPR001412">
    <property type="entry name" value="aa-tRNA-synth_I_CS"/>
</dbReference>
<keyword evidence="8 13" id="KW-0648">Protein biosynthesis</keyword>
<evidence type="ECO:0000256" key="5">
    <source>
        <dbReference type="ARBA" id="ARBA00022598"/>
    </source>
</evidence>
<dbReference type="InterPro" id="IPR035684">
    <property type="entry name" value="ArgRS_core"/>
</dbReference>
<gene>
    <name evidence="16" type="primary">5570018</name>
</gene>
<evidence type="ECO:0000313" key="16">
    <source>
        <dbReference type="EnsemblMetazoa" id="AAEL000199-PA"/>
    </source>
</evidence>
<dbReference type="SMART" id="SM01016">
    <property type="entry name" value="Arg_tRNA_synt_N"/>
    <property type="match status" value="1"/>
</dbReference>
<dbReference type="InterPro" id="IPR008909">
    <property type="entry name" value="DALR_anticod-bd"/>
</dbReference>
<dbReference type="Pfam" id="PF05746">
    <property type="entry name" value="DALR_1"/>
    <property type="match status" value="1"/>
</dbReference>
<comment type="subcellular location">
    <subcellularLocation>
        <location evidence="1">Cytoplasm</location>
        <location evidence="1">Cytosol</location>
    </subcellularLocation>
</comment>
<dbReference type="HAMAP" id="MF_00123">
    <property type="entry name" value="Arg_tRNA_synth"/>
    <property type="match status" value="1"/>
</dbReference>
<dbReference type="AlphaFoldDB" id="A0A1S4EV92"/>
<sequence length="671" mass="75632">MSSDIQTETRRLKKVEHEIRLLQKDLEDARNNVGLGENNPELEKLQVENMKLKHRLVILNKAIAAEQGHASDSGSPSTPNGGAVSILDHLSNLFTQAIATAFPQVCQDVPAVITVSSSAKFGDYQCNNAMQIVQKLKALDVKTNPRDVANKLMEALPPSPAISKAEVAGAGFVNVFLDKAFGASAIMSILKDGVKPPQFEKRRVIVDFSSPNIAKEMHVGHLRSTIIGDSISRFLEFLGHDVLRLNHVGDWGTQFGMLIAHLQDRFPDYLKVSPPISDLQGFYKESKTRFDSDEDFKKRAYACVVKLQSGDDDSMKAWKLICDVSRKEFQKVYDRLDVKLIERGESFYQKRMEAIVKELANAGFLEEDEGRKIMWGENRNGIPLTIIKSDGGFTYDTSDMAAIKQRLHEEKGEWLVYVTDAGQATHFQTIFSCARRAKILDPNVHRVDHVGFGVVLGEDGKKFKTRSGDTVKLTELLDEGLKRSLDKLLEKERDKVLTPEELKQAQESVAYGCIKYADLSHNRNNEYIFSFDKMLEDKGNTAVYLLYAYTRIRSIARNCGGDFANNIEKVIDTTELTLDHEKEWKLAKVLLKFTDVMKLISKNLCLHHLCEFVYEVSTTFTEFYDSCYCIEKNKQGEIVKINAGRVLLCEATSRILGICFDILGLKPLHKI</sequence>